<dbReference type="Gene3D" id="3.40.1360.10">
    <property type="match status" value="1"/>
</dbReference>
<keyword evidence="1" id="KW-0804">Transcription</keyword>
<dbReference type="EC" id="2.7.7.101" evidence="1"/>
<dbReference type="InterPro" id="IPR006295">
    <property type="entry name" value="DNA_primase_DnaG"/>
</dbReference>
<dbReference type="InterPro" id="IPR030846">
    <property type="entry name" value="DnaG_bac"/>
</dbReference>
<dbReference type="AlphaFoldDB" id="A0A1C2G4Z6"/>
<dbReference type="InterPro" id="IPR006171">
    <property type="entry name" value="TOPRIM_dom"/>
</dbReference>
<dbReference type="GO" id="GO:0008270">
    <property type="term" value="F:zinc ion binding"/>
    <property type="evidence" value="ECO:0007669"/>
    <property type="project" value="UniProtKB-UniRule"/>
</dbReference>
<keyword evidence="3" id="KW-1185">Reference proteome</keyword>
<dbReference type="GO" id="GO:1990077">
    <property type="term" value="C:primosome complex"/>
    <property type="evidence" value="ECO:0007669"/>
    <property type="project" value="UniProtKB-KW"/>
</dbReference>
<comment type="function">
    <text evidence="1">RNA polymerase that catalyzes the synthesis of short RNA molecules used as primers for DNA polymerase during DNA replication.</text>
</comment>
<dbReference type="Gene3D" id="1.10.860.10">
    <property type="entry name" value="DNAb Helicase, Chain A"/>
    <property type="match status" value="1"/>
</dbReference>
<dbReference type="InterPro" id="IPR013264">
    <property type="entry name" value="DNAG_N"/>
</dbReference>
<dbReference type="Proteomes" id="UP000253250">
    <property type="component" value="Unassembled WGS sequence"/>
</dbReference>
<dbReference type="InterPro" id="IPR037068">
    <property type="entry name" value="DNA_primase_core_N_sf"/>
</dbReference>
<dbReference type="PANTHER" id="PTHR30313">
    <property type="entry name" value="DNA PRIMASE"/>
    <property type="match status" value="1"/>
</dbReference>
<protein>
    <recommendedName>
        <fullName evidence="1">DNA primase</fullName>
        <ecNumber evidence="1">2.7.7.101</ecNumber>
    </recommendedName>
</protein>
<dbReference type="InterPro" id="IPR002694">
    <property type="entry name" value="Znf_CHC2"/>
</dbReference>
<evidence type="ECO:0000256" key="1">
    <source>
        <dbReference type="HAMAP-Rule" id="MF_00974"/>
    </source>
</evidence>
<dbReference type="SMART" id="SM00400">
    <property type="entry name" value="ZnF_CHCC"/>
    <property type="match status" value="1"/>
</dbReference>
<dbReference type="InterPro" id="IPR036977">
    <property type="entry name" value="DNA_primase_Znf_CHC2"/>
</dbReference>
<dbReference type="STRING" id="163359.A9R16_06115"/>
<dbReference type="HAMAP" id="MF_00974">
    <property type="entry name" value="DNA_primase_DnaG"/>
    <property type="match status" value="1"/>
</dbReference>
<dbReference type="SMART" id="SM00493">
    <property type="entry name" value="TOPRIM"/>
    <property type="match status" value="1"/>
</dbReference>
<dbReference type="InterPro" id="IPR034151">
    <property type="entry name" value="TOPRIM_DnaG_bac"/>
</dbReference>
<comment type="cofactor">
    <cofactor evidence="1">
        <name>Zn(2+)</name>
        <dbReference type="ChEBI" id="CHEBI:29105"/>
    </cofactor>
    <text evidence="1">Binds 1 zinc ion per monomer.</text>
</comment>
<dbReference type="SUPFAM" id="SSF57783">
    <property type="entry name" value="Zinc beta-ribbon"/>
    <property type="match status" value="1"/>
</dbReference>
<accession>A0A1C2G4Z6</accession>
<organism evidence="2 3">
    <name type="scientific">Acidiferrobacter thiooxydans</name>
    <dbReference type="NCBI Taxonomy" id="163359"/>
    <lineage>
        <taxon>Bacteria</taxon>
        <taxon>Pseudomonadati</taxon>
        <taxon>Pseudomonadota</taxon>
        <taxon>Gammaproteobacteria</taxon>
        <taxon>Acidiferrobacterales</taxon>
        <taxon>Acidiferrobacteraceae</taxon>
        <taxon>Acidiferrobacter</taxon>
    </lineage>
</organism>
<dbReference type="GO" id="GO:0006269">
    <property type="term" value="P:DNA replication, synthesis of primer"/>
    <property type="evidence" value="ECO:0007669"/>
    <property type="project" value="UniProtKB-UniRule"/>
</dbReference>
<dbReference type="NCBIfam" id="TIGR01391">
    <property type="entry name" value="dnaG"/>
    <property type="match status" value="1"/>
</dbReference>
<dbReference type="GO" id="GO:0000428">
    <property type="term" value="C:DNA-directed RNA polymerase complex"/>
    <property type="evidence" value="ECO:0007669"/>
    <property type="project" value="UniProtKB-KW"/>
</dbReference>
<comment type="similarity">
    <text evidence="1">Belongs to the DnaG primase family.</text>
</comment>
<dbReference type="RefSeq" id="WP_065968672.1">
    <property type="nucleotide sequence ID" value="NZ_CP080624.1"/>
</dbReference>
<reference evidence="2 3" key="1">
    <citation type="submission" date="2018-02" db="EMBL/GenBank/DDBJ databases">
        <title>Insights into the biology of acidophilic members of the Acidiferrobacteraceae family derived from comparative genomic analyses.</title>
        <authorList>
            <person name="Issotta F."/>
            <person name="Thyssen C."/>
            <person name="Mena C."/>
            <person name="Moya A."/>
            <person name="Bellenberg S."/>
            <person name="Sproer C."/>
            <person name="Covarrubias P.C."/>
            <person name="Sand W."/>
            <person name="Quatrini R."/>
            <person name="Vera M."/>
        </authorList>
    </citation>
    <scope>NUCLEOTIDE SEQUENCE [LARGE SCALE GENOMIC DNA]</scope>
    <source>
        <strain evidence="3">m-1</strain>
    </source>
</reference>
<dbReference type="Gene3D" id="1.20.50.20">
    <property type="entry name" value="DnaG, RNA polymerase domain, helical bundle"/>
    <property type="match status" value="1"/>
</dbReference>
<comment type="domain">
    <text evidence="1">Contains an N-terminal zinc-binding domain, a central core domain that contains the primase activity, and a C-terminal DnaB-binding domain.</text>
</comment>
<keyword evidence="1" id="KW-0548">Nucleotidyltransferase</keyword>
<dbReference type="Gene3D" id="3.90.580.10">
    <property type="entry name" value="Zinc finger, CHC2-type domain"/>
    <property type="match status" value="1"/>
</dbReference>
<dbReference type="Pfam" id="PF13155">
    <property type="entry name" value="Toprim_2"/>
    <property type="match status" value="1"/>
</dbReference>
<dbReference type="Pfam" id="PF01807">
    <property type="entry name" value="Zn_ribbon_DnaG"/>
    <property type="match status" value="1"/>
</dbReference>
<dbReference type="InterPro" id="IPR019475">
    <property type="entry name" value="DNA_primase_DnaB-bd"/>
</dbReference>
<dbReference type="InterPro" id="IPR050219">
    <property type="entry name" value="DnaG_primase"/>
</dbReference>
<evidence type="ECO:0000313" key="2">
    <source>
        <dbReference type="EMBL" id="RCN57252.1"/>
    </source>
</evidence>
<comment type="caution">
    <text evidence="2">The sequence shown here is derived from an EMBL/GenBank/DDBJ whole genome shotgun (WGS) entry which is preliminary data.</text>
</comment>
<dbReference type="PANTHER" id="PTHR30313:SF2">
    <property type="entry name" value="DNA PRIMASE"/>
    <property type="match status" value="1"/>
</dbReference>
<name>A0A1C2G4Z6_9GAMM</name>
<feature type="zinc finger region" description="CHC2-type" evidence="1">
    <location>
        <begin position="40"/>
        <end position="64"/>
    </location>
</feature>
<keyword evidence="1" id="KW-0240">DNA-directed RNA polymerase</keyword>
<dbReference type="GO" id="GO:0005737">
    <property type="term" value="C:cytoplasm"/>
    <property type="evidence" value="ECO:0007669"/>
    <property type="project" value="TreeGrafter"/>
</dbReference>
<dbReference type="SUPFAM" id="SSF117023">
    <property type="entry name" value="DNA primase DnaG, C-terminal domain"/>
    <property type="match status" value="1"/>
</dbReference>
<dbReference type="PROSITE" id="PS50880">
    <property type="entry name" value="TOPRIM"/>
    <property type="match status" value="1"/>
</dbReference>
<comment type="subunit">
    <text evidence="1">Monomer. Interacts with DnaB.</text>
</comment>
<keyword evidence="1" id="KW-0863">Zinc-finger</keyword>
<dbReference type="FunFam" id="3.90.980.10:FF:000001">
    <property type="entry name" value="DNA primase"/>
    <property type="match status" value="1"/>
</dbReference>
<keyword evidence="1" id="KW-0639">Primosome</keyword>
<dbReference type="FunFam" id="3.40.1360.10:FF:000002">
    <property type="entry name" value="DNA primase"/>
    <property type="match status" value="1"/>
</dbReference>
<dbReference type="InterPro" id="IPR016136">
    <property type="entry name" value="DNA_helicase_N/primase_C"/>
</dbReference>
<proteinExistence type="inferred from homology"/>
<dbReference type="GO" id="GO:0003677">
    <property type="term" value="F:DNA binding"/>
    <property type="evidence" value="ECO:0007669"/>
    <property type="project" value="UniProtKB-KW"/>
</dbReference>
<dbReference type="SMART" id="SM00766">
    <property type="entry name" value="DnaG_DnaB_bind"/>
    <property type="match status" value="1"/>
</dbReference>
<keyword evidence="1" id="KW-0238">DNA-binding</keyword>
<keyword evidence="1" id="KW-0235">DNA replication</keyword>
<sequence>MAAKIPSSFIDTVLARTDIVELVSGRVPLRKAGRDYKACCPFHEERTPSFTVSADKQFYHCFGCGAHGSAIGFLMAYERLGFVEAVTELAHRAGLEVPQDGRPAAPAGPDLRPVLAAAARYYQEALRHHPAAERARTYLKGRGITGTVAKDYQLGYAPPGWNGLLSTLAKDFEPAVLERAGLVIARDGTTGFYDRFRDRVMFPISDARGRVIGFGGRILDQGEPKYMNSPETVLFHKGRELYGLPQALAAIDKVGQVVVVEGYMDVLALSQFGVAHVVATLGTATTREHLERLFRYAPEVVFCFDGDRAGREAAWRALEQALTVLRDGRQASFLFLPEGEDPDTLVRAEGRDGFQARLRSATELPEFFFETLCARADLSRMDGRARLVELAKPLLSKLARGALYELMIGRLAELSALKVPQAAVLAPSRAEDAAPRPQPLAPVRGGSLVRQAVALLLQYPALIQEVEELPPPGRPGMDVLAALVALLRETPGLTTGAIVERFADSPHRATLARLAAWEYPSLLPDHEGVMRDIMRTLNEQARAAKAKDRHRYLINKGNLTPEEQAEVIAYLRDRNIGA</sequence>
<dbReference type="Pfam" id="PF08278">
    <property type="entry name" value="DnaG_DnaB_bind"/>
    <property type="match status" value="1"/>
</dbReference>
<dbReference type="Gene3D" id="3.90.980.10">
    <property type="entry name" value="DNA primase, catalytic core, N-terminal domain"/>
    <property type="match status" value="1"/>
</dbReference>
<dbReference type="OrthoDB" id="9803773at2"/>
<dbReference type="Pfam" id="PF10410">
    <property type="entry name" value="DnaB_bind"/>
    <property type="match status" value="1"/>
</dbReference>
<dbReference type="CDD" id="cd03364">
    <property type="entry name" value="TOPRIM_DnaG_primases"/>
    <property type="match status" value="1"/>
</dbReference>
<comment type="catalytic activity">
    <reaction evidence="1">
        <text>ssDNA + n NTP = ssDNA/pppN(pN)n-1 hybrid + (n-1) diphosphate.</text>
        <dbReference type="EC" id="2.7.7.101"/>
    </reaction>
</comment>
<dbReference type="FunFam" id="3.90.580.10:FF:000001">
    <property type="entry name" value="DNA primase"/>
    <property type="match status" value="1"/>
</dbReference>
<gene>
    <name evidence="1" type="primary">dnaG</name>
    <name evidence="2" type="ORF">C4900_14100</name>
</gene>
<dbReference type="GO" id="GO:0003899">
    <property type="term" value="F:DNA-directed RNA polymerase activity"/>
    <property type="evidence" value="ECO:0007669"/>
    <property type="project" value="UniProtKB-UniRule"/>
</dbReference>
<dbReference type="EMBL" id="PSYR01000002">
    <property type="protein sequence ID" value="RCN57252.1"/>
    <property type="molecule type" value="Genomic_DNA"/>
</dbReference>
<evidence type="ECO:0000313" key="3">
    <source>
        <dbReference type="Proteomes" id="UP000253250"/>
    </source>
</evidence>
<keyword evidence="1" id="KW-0479">Metal-binding</keyword>
<keyword evidence="1" id="KW-0862">Zinc</keyword>
<keyword evidence="1" id="KW-0808">Transferase</keyword>
<dbReference type="InterPro" id="IPR013173">
    <property type="entry name" value="DNA_primase_DnaG_DnaB-bd_dom"/>
</dbReference>
<dbReference type="Pfam" id="PF08275">
    <property type="entry name" value="DNAG_N"/>
    <property type="match status" value="1"/>
</dbReference>
<dbReference type="SUPFAM" id="SSF56731">
    <property type="entry name" value="DNA primase core"/>
    <property type="match status" value="1"/>
</dbReference>